<reference evidence="1 2" key="1">
    <citation type="submission" date="2019-09" db="EMBL/GenBank/DDBJ databases">
        <title>Genome sequencing of strain KACC 19306.</title>
        <authorList>
            <person name="Heo J."/>
            <person name="Kim S.-J."/>
            <person name="Kim J.-S."/>
            <person name="Hong S.-B."/>
            <person name="Kwon S.-W."/>
        </authorList>
    </citation>
    <scope>NUCLEOTIDE SEQUENCE [LARGE SCALE GENOMIC DNA]</scope>
    <source>
        <strain evidence="1 2">KACC 19306</strain>
    </source>
</reference>
<dbReference type="AlphaFoldDB" id="A0A5C1YBH0"/>
<gene>
    <name evidence="1" type="ORF">FLP10_02600</name>
</gene>
<evidence type="ECO:0000313" key="2">
    <source>
        <dbReference type="Proteomes" id="UP000324678"/>
    </source>
</evidence>
<accession>A0A5C1YBH0</accession>
<proteinExistence type="predicted"/>
<keyword evidence="2" id="KW-1185">Reference proteome</keyword>
<name>A0A5C1YBH0_9MICO</name>
<dbReference type="EMBL" id="CP043505">
    <property type="protein sequence ID" value="QEO13424.1"/>
    <property type="molecule type" value="Genomic_DNA"/>
</dbReference>
<dbReference type="Proteomes" id="UP000324678">
    <property type="component" value="Chromosome"/>
</dbReference>
<organism evidence="1 2">
    <name type="scientific">Agromyces intestinalis</name>
    <dbReference type="NCBI Taxonomy" id="2592652"/>
    <lineage>
        <taxon>Bacteria</taxon>
        <taxon>Bacillati</taxon>
        <taxon>Actinomycetota</taxon>
        <taxon>Actinomycetes</taxon>
        <taxon>Micrococcales</taxon>
        <taxon>Microbacteriaceae</taxon>
        <taxon>Agromyces</taxon>
    </lineage>
</organism>
<protein>
    <submittedName>
        <fullName evidence="1">DUF4192 family protein</fullName>
    </submittedName>
</protein>
<dbReference type="OrthoDB" id="4954868at2"/>
<dbReference type="InterPro" id="IPR025447">
    <property type="entry name" value="DUF4192"/>
</dbReference>
<dbReference type="Pfam" id="PF13830">
    <property type="entry name" value="DUF4192"/>
    <property type="match status" value="2"/>
</dbReference>
<sequence length="458" mass="48744">MTSSPAALATVIAPRWGDRAGTRPRRRCTMCGMTEIIRAGSAHDFLALVPAIAGYRPERSLVCVAFRGNRTAGLLRHDLPKRIADHDSLVGHLIGTLCRMPGVDALVPIVYTSSGYASTRARNERRLLDRILHDAAEAGFEVRDALRVASDGWGSVLDPDAPASGHPLELIATAPAAARGAAASASRARDGAALPRPDAGYRREVAEALDAFGEVGRRDAFGRYGIGRRLEAALDALGDATDPVVLVEVLARCRVGEARPEERPEALLVGWLAHLAEAPRYRDAMMLQFAFGALVGETAFEFGLDGLGDVHDDVHDVEGTRDLDYEAAMVDAYEPSTALLGDPMPARLLLGLSTVRPDADRVERAIAVLRLALAHVDPSRSAGLACMAAWLSWTLGRGTVAAAFLDLADRGDPGCTMAGLLRAYFASGALPEWAFHDALDPRDATARPDLPASGLSAR</sequence>
<evidence type="ECO:0000313" key="1">
    <source>
        <dbReference type="EMBL" id="QEO13424.1"/>
    </source>
</evidence>
<dbReference type="KEGG" id="ail:FLP10_02600"/>